<dbReference type="Pfam" id="PF08241">
    <property type="entry name" value="Methyltransf_11"/>
    <property type="match status" value="1"/>
</dbReference>
<proteinExistence type="predicted"/>
<evidence type="ECO:0000259" key="3">
    <source>
        <dbReference type="Pfam" id="PF08241"/>
    </source>
</evidence>
<reference evidence="4" key="3">
    <citation type="journal article" date="2002" name="Gene">
        <title>Characterization of the biosynthetic gene cluster for the antifungal polyketide soraphen A from Sorangium cellulosum So ce26.</title>
        <authorList>
            <person name="Ligon J."/>
            <person name="Hill S."/>
            <person name="Beck J."/>
            <person name="Zirkle R."/>
            <person name="Molnar I."/>
            <person name="Zawodny J."/>
            <person name="Money S."/>
            <person name="Schupp T."/>
        </authorList>
    </citation>
    <scope>NUCLEOTIDE SEQUENCE</scope>
    <source>
        <strain evidence="4">So ce26</strain>
    </source>
</reference>
<sequence length="346" mass="38879">MQISPGARTSPITADSKRGSNMASQQIELIKMFKRMVDAMASIQSAVDQDALAAQGGTLKRLIEDGYNLEAAQGADRFHNWGMFHEEVYRDVLQQLPDYDKSDTDGYSEQLYVYTLKQVPADEDRPRKILEVGCNTGKGLNFLSRIEGRSTFVGLDLSQQAVDIANARFSRPGSLTYVQGDAENLPFADGEFDVVINVESSHNYPNLRKSFLEVARVLRPGGFFSHVDVFSDNRYSVMQNCKQQTSGELDWLKETDISEYVKEAIRRRLAPGSKARQQVERALPYPLGRLFSSVMMRGYGSEFAVGQKSDDWIRNVSWLNPPGQQWLSQITSYRHTLATKARGHGS</sequence>
<gene>
    <name evidence="4" type="primary">sorM</name>
</gene>
<reference evidence="4" key="2">
    <citation type="submission" date="2000-11" db="EMBL/GenBank/DDBJ databases">
        <authorList>
            <person name="Ligon J.M."/>
            <person name="Hill S."/>
            <person name="Beck J."/>
            <person name="Zirkle R."/>
            <person name="Molnar I."/>
            <person name="Zawodny J."/>
            <person name="Money S."/>
            <person name="Schupp T."/>
        </authorList>
    </citation>
    <scope>NUCLEOTIDE SEQUENCE</scope>
    <source>
        <strain evidence="4">So ce26</strain>
    </source>
</reference>
<dbReference type="InterPro" id="IPR029063">
    <property type="entry name" value="SAM-dependent_MTases_sf"/>
</dbReference>
<dbReference type="KEGG" id="ag:AAK19894"/>
<feature type="domain" description="Methyltransferase type 11" evidence="3">
    <location>
        <begin position="130"/>
        <end position="224"/>
    </location>
</feature>
<evidence type="ECO:0000256" key="1">
    <source>
        <dbReference type="ARBA" id="ARBA00022679"/>
    </source>
</evidence>
<organism evidence="4">
    <name type="scientific">Sorangium cellulosum</name>
    <name type="common">Polyangium cellulosum</name>
    <dbReference type="NCBI Taxonomy" id="56"/>
    <lineage>
        <taxon>Bacteria</taxon>
        <taxon>Pseudomonadati</taxon>
        <taxon>Myxococcota</taxon>
        <taxon>Polyangia</taxon>
        <taxon>Polyangiales</taxon>
        <taxon>Polyangiaceae</taxon>
        <taxon>Sorangium</taxon>
    </lineage>
</organism>
<dbReference type="SUPFAM" id="SSF53335">
    <property type="entry name" value="S-adenosyl-L-methionine-dependent methyltransferases"/>
    <property type="match status" value="1"/>
</dbReference>
<feature type="region of interest" description="Disordered" evidence="2">
    <location>
        <begin position="1"/>
        <end position="20"/>
    </location>
</feature>
<dbReference type="GO" id="GO:0032259">
    <property type="term" value="P:methylation"/>
    <property type="evidence" value="ECO:0007669"/>
    <property type="project" value="UniProtKB-KW"/>
</dbReference>
<dbReference type="Gene3D" id="3.40.50.150">
    <property type="entry name" value="Vaccinia Virus protein VP39"/>
    <property type="match status" value="1"/>
</dbReference>
<dbReference type="InterPro" id="IPR050447">
    <property type="entry name" value="Erg6_SMT_methyltransf"/>
</dbReference>
<reference evidence="4" key="1">
    <citation type="submission" date="1995-04" db="EMBL/GenBank/DDBJ databases">
        <authorList>
            <person name="Beck J.J."/>
        </authorList>
    </citation>
    <scope>NUCLEOTIDE SEQUENCE</scope>
    <source>
        <strain evidence="4">So ce26</strain>
    </source>
</reference>
<dbReference type="EMBL" id="U24241">
    <property type="protein sequence ID" value="AAK19894.1"/>
    <property type="molecule type" value="Genomic_DNA"/>
</dbReference>
<dbReference type="GO" id="GO:0003838">
    <property type="term" value="F:sterol 24-C-methyltransferase activity"/>
    <property type="evidence" value="ECO:0007669"/>
    <property type="project" value="TreeGrafter"/>
</dbReference>
<keyword evidence="1 4" id="KW-0808">Transferase</keyword>
<dbReference type="GO" id="GO:0016126">
    <property type="term" value="P:sterol biosynthetic process"/>
    <property type="evidence" value="ECO:0007669"/>
    <property type="project" value="TreeGrafter"/>
</dbReference>
<dbReference type="PANTHER" id="PTHR44068:SF1">
    <property type="entry name" value="HYPOTHETICAL LOC100005854"/>
    <property type="match status" value="1"/>
</dbReference>
<dbReference type="CDD" id="cd02440">
    <property type="entry name" value="AdoMet_MTases"/>
    <property type="match status" value="1"/>
</dbReference>
<evidence type="ECO:0000313" key="4">
    <source>
        <dbReference type="EMBL" id="AAK19894.1"/>
    </source>
</evidence>
<name>Q9ADL4_SORCE</name>
<evidence type="ECO:0000256" key="2">
    <source>
        <dbReference type="SAM" id="MobiDB-lite"/>
    </source>
</evidence>
<keyword evidence="4" id="KW-0489">Methyltransferase</keyword>
<dbReference type="PANTHER" id="PTHR44068">
    <property type="entry name" value="ZGC:194242"/>
    <property type="match status" value="1"/>
</dbReference>
<dbReference type="AlphaFoldDB" id="Q9ADL4"/>
<accession>Q9ADL4</accession>
<protein>
    <submittedName>
        <fullName evidence="4">O-methyltransferase</fullName>
    </submittedName>
</protein>
<dbReference type="InterPro" id="IPR013216">
    <property type="entry name" value="Methyltransf_11"/>
</dbReference>